<evidence type="ECO:0000313" key="2">
    <source>
        <dbReference type="Proteomes" id="UP000033400"/>
    </source>
</evidence>
<sequence>MKDFSINVNVTPSLRGPTLKVAHVTQKKESANICIFQGVGLLYQLVDELVYQQPQYGQVAAVFFISRLPMLGFQEETGQILLSAHNWGTRMRSAWYLLNKNHQTIAQELDYKSYQNFWTTLEFCKPGWSAEVEKWMLDDDSTEVHVEFMRAN</sequence>
<comment type="caution">
    <text evidence="1">The sequence shown here is derived from an EMBL/GenBank/DDBJ whole genome shotgun (WGS) entry which is preliminary data.</text>
</comment>
<evidence type="ECO:0000313" key="1">
    <source>
        <dbReference type="EMBL" id="KJZ64401.1"/>
    </source>
</evidence>
<accession>A0A0F4V6G5</accession>
<protein>
    <submittedName>
        <fullName evidence="1">Uncharacterized protein</fullName>
    </submittedName>
</protein>
<dbReference type="RefSeq" id="WP_046054983.1">
    <property type="nucleotide sequence ID" value="NZ_LACH01000039.1"/>
</dbReference>
<name>A0A0F4V6G5_PSEFL</name>
<dbReference type="EMBL" id="LACH01000039">
    <property type="protein sequence ID" value="KJZ64401.1"/>
    <property type="molecule type" value="Genomic_DNA"/>
</dbReference>
<dbReference type="Proteomes" id="UP000033400">
    <property type="component" value="Unassembled WGS sequence"/>
</dbReference>
<dbReference type="OrthoDB" id="6882870at2"/>
<proteinExistence type="predicted"/>
<organism evidence="1 2">
    <name type="scientific">Pseudomonas fluorescens</name>
    <dbReference type="NCBI Taxonomy" id="294"/>
    <lineage>
        <taxon>Bacteria</taxon>
        <taxon>Pseudomonadati</taxon>
        <taxon>Pseudomonadota</taxon>
        <taxon>Gammaproteobacteria</taxon>
        <taxon>Pseudomonadales</taxon>
        <taxon>Pseudomonadaceae</taxon>
        <taxon>Pseudomonas</taxon>
    </lineage>
</organism>
<gene>
    <name evidence="1" type="ORF">VD17_18215</name>
</gene>
<dbReference type="PATRIC" id="fig|294.133.peg.3268"/>
<reference evidence="1 2" key="1">
    <citation type="submission" date="2015-03" db="EMBL/GenBank/DDBJ databases">
        <title>Comparative genomics of Pseudomonas insights into diversity of traits involved in vanlence and defense.</title>
        <authorList>
            <person name="Qin Y."/>
        </authorList>
    </citation>
    <scope>NUCLEOTIDE SEQUENCE [LARGE SCALE GENOMIC DNA]</scope>
    <source>
        <strain evidence="1 2">H24</strain>
    </source>
</reference>
<dbReference type="AlphaFoldDB" id="A0A0F4V6G5"/>